<feature type="signal peptide" evidence="9">
    <location>
        <begin position="1"/>
        <end position="16"/>
    </location>
</feature>
<dbReference type="InterPro" id="IPR008427">
    <property type="entry name" value="Extracellular_membr_CFEM_dom"/>
</dbReference>
<comment type="similarity">
    <text evidence="3">Belongs to the RBT5 family.</text>
</comment>
<evidence type="ECO:0000256" key="8">
    <source>
        <dbReference type="ARBA" id="ARBA00023288"/>
    </source>
</evidence>
<organism evidence="11 12">
    <name type="scientific">Seiridium unicorne</name>
    <dbReference type="NCBI Taxonomy" id="138068"/>
    <lineage>
        <taxon>Eukaryota</taxon>
        <taxon>Fungi</taxon>
        <taxon>Dikarya</taxon>
        <taxon>Ascomycota</taxon>
        <taxon>Pezizomycotina</taxon>
        <taxon>Sordariomycetes</taxon>
        <taxon>Xylariomycetidae</taxon>
        <taxon>Amphisphaeriales</taxon>
        <taxon>Sporocadaceae</taxon>
        <taxon>Seiridium</taxon>
    </lineage>
</organism>
<sequence length="91" mass="9515">MKASLFFLAAATAVRALDLGSLLGIPECGVKCTEDEVKKSGICPALTVSCGCENRQRIKELAIAKGCSNEACEVDVDGAFSNAENLCKIFG</sequence>
<keyword evidence="12" id="KW-1185">Reference proteome</keyword>
<keyword evidence="5" id="KW-0472">Membrane</keyword>
<keyword evidence="6 9" id="KW-0732">Signal</keyword>
<evidence type="ECO:0000256" key="5">
    <source>
        <dbReference type="ARBA" id="ARBA00022622"/>
    </source>
</evidence>
<evidence type="ECO:0000256" key="3">
    <source>
        <dbReference type="ARBA" id="ARBA00010031"/>
    </source>
</evidence>
<proteinExistence type="inferred from homology"/>
<reference evidence="11 12" key="1">
    <citation type="journal article" date="2024" name="J. Plant Pathol.">
        <title>Sequence and assembly of the genome of Seiridium unicorne, isolate CBS 538.82, causal agent of cypress canker disease.</title>
        <authorList>
            <person name="Scali E."/>
            <person name="Rocca G.D."/>
            <person name="Danti R."/>
            <person name="Garbelotto M."/>
            <person name="Barberini S."/>
            <person name="Baroncelli R."/>
            <person name="Emiliani G."/>
        </authorList>
    </citation>
    <scope>NUCLEOTIDE SEQUENCE [LARGE SCALE GENOMIC DNA]</scope>
    <source>
        <strain evidence="11 12">BM-138-508</strain>
    </source>
</reference>
<evidence type="ECO:0000313" key="11">
    <source>
        <dbReference type="EMBL" id="KAK9413780.1"/>
    </source>
</evidence>
<gene>
    <name evidence="11" type="ORF">SUNI508_11598</name>
</gene>
<feature type="domain" description="CFEM" evidence="10">
    <location>
        <begin position="24"/>
        <end position="88"/>
    </location>
</feature>
<evidence type="ECO:0000313" key="12">
    <source>
        <dbReference type="Proteomes" id="UP001408356"/>
    </source>
</evidence>
<keyword evidence="7" id="KW-1015">Disulfide bond</keyword>
<comment type="subcellular location">
    <subcellularLocation>
        <location evidence="1">Membrane</location>
        <topology evidence="1">Lipid-anchor</topology>
        <topology evidence="1">GPI-anchor</topology>
    </subcellularLocation>
    <subcellularLocation>
        <location evidence="2">Secreted</location>
    </subcellularLocation>
</comment>
<evidence type="ECO:0000256" key="4">
    <source>
        <dbReference type="ARBA" id="ARBA00022525"/>
    </source>
</evidence>
<evidence type="ECO:0000256" key="7">
    <source>
        <dbReference type="ARBA" id="ARBA00023157"/>
    </source>
</evidence>
<keyword evidence="4" id="KW-0964">Secreted</keyword>
<comment type="caution">
    <text evidence="11">The sequence shown here is derived from an EMBL/GenBank/DDBJ whole genome shotgun (WGS) entry which is preliminary data.</text>
</comment>
<keyword evidence="5" id="KW-0325">Glycoprotein</keyword>
<name>A0ABR2UGN2_9PEZI</name>
<keyword evidence="5" id="KW-0336">GPI-anchor</keyword>
<protein>
    <submittedName>
        <fullName evidence="11">Cell wall protein</fullName>
    </submittedName>
</protein>
<keyword evidence="8" id="KW-0449">Lipoprotein</keyword>
<dbReference type="Pfam" id="PF05730">
    <property type="entry name" value="CFEM"/>
    <property type="match status" value="1"/>
</dbReference>
<evidence type="ECO:0000256" key="6">
    <source>
        <dbReference type="ARBA" id="ARBA00022729"/>
    </source>
</evidence>
<evidence type="ECO:0000256" key="1">
    <source>
        <dbReference type="ARBA" id="ARBA00004589"/>
    </source>
</evidence>
<evidence type="ECO:0000256" key="2">
    <source>
        <dbReference type="ARBA" id="ARBA00004613"/>
    </source>
</evidence>
<feature type="chain" id="PRO_5047522262" evidence="9">
    <location>
        <begin position="17"/>
        <end position="91"/>
    </location>
</feature>
<dbReference type="Proteomes" id="UP001408356">
    <property type="component" value="Unassembled WGS sequence"/>
</dbReference>
<evidence type="ECO:0000256" key="9">
    <source>
        <dbReference type="SAM" id="SignalP"/>
    </source>
</evidence>
<dbReference type="EMBL" id="JARVKF010000434">
    <property type="protein sequence ID" value="KAK9413780.1"/>
    <property type="molecule type" value="Genomic_DNA"/>
</dbReference>
<accession>A0ABR2UGN2</accession>
<evidence type="ECO:0000259" key="10">
    <source>
        <dbReference type="Pfam" id="PF05730"/>
    </source>
</evidence>